<evidence type="ECO:0000256" key="1">
    <source>
        <dbReference type="SAM" id="MobiDB-lite"/>
    </source>
</evidence>
<feature type="compositionally biased region" description="Basic and acidic residues" evidence="1">
    <location>
        <begin position="902"/>
        <end position="919"/>
    </location>
</feature>
<feature type="compositionally biased region" description="Polar residues" evidence="1">
    <location>
        <begin position="635"/>
        <end position="648"/>
    </location>
</feature>
<protein>
    <submittedName>
        <fullName evidence="2">Pt repeat family protein</fullName>
    </submittedName>
</protein>
<feature type="region of interest" description="Disordered" evidence="1">
    <location>
        <begin position="1161"/>
        <end position="1193"/>
    </location>
</feature>
<feature type="compositionally biased region" description="Polar residues" evidence="1">
    <location>
        <begin position="780"/>
        <end position="805"/>
    </location>
</feature>
<gene>
    <name evidence="2" type="ORF">PGQ11_003411</name>
</gene>
<feature type="region of interest" description="Disordered" evidence="1">
    <location>
        <begin position="824"/>
        <end position="948"/>
    </location>
</feature>
<feature type="compositionally biased region" description="Polar residues" evidence="1">
    <location>
        <begin position="609"/>
        <end position="621"/>
    </location>
</feature>
<feature type="region of interest" description="Disordered" evidence="1">
    <location>
        <begin position="671"/>
        <end position="812"/>
    </location>
</feature>
<feature type="region of interest" description="Disordered" evidence="1">
    <location>
        <begin position="22"/>
        <end position="120"/>
    </location>
</feature>
<dbReference type="Proteomes" id="UP001390339">
    <property type="component" value="Unassembled WGS sequence"/>
</dbReference>
<feature type="compositionally biased region" description="Basic and acidic residues" evidence="1">
    <location>
        <begin position="673"/>
        <end position="684"/>
    </location>
</feature>
<reference evidence="2 3" key="1">
    <citation type="journal article" date="2024" name="IMA Fungus">
        <title>Apiospora arundinis, a panoply of carbohydrate-active enzymes and secondary metabolites.</title>
        <authorList>
            <person name="Sorensen T."/>
            <person name="Petersen C."/>
            <person name="Muurmann A.T."/>
            <person name="Christiansen J.V."/>
            <person name="Brundto M.L."/>
            <person name="Overgaard C.K."/>
            <person name="Boysen A.T."/>
            <person name="Wollenberg R.D."/>
            <person name="Larsen T.O."/>
            <person name="Sorensen J.L."/>
            <person name="Nielsen K.L."/>
            <person name="Sondergaard T.E."/>
        </authorList>
    </citation>
    <scope>NUCLEOTIDE SEQUENCE [LARGE SCALE GENOMIC DNA]</scope>
    <source>
        <strain evidence="2 3">AAU 773</strain>
    </source>
</reference>
<feature type="region of interest" description="Disordered" evidence="1">
    <location>
        <begin position="1214"/>
        <end position="1257"/>
    </location>
</feature>
<sequence length="1274" mass="139684">MAWSAPKGRPKVFQTRLKTFVKTLRRSDTRKSGDTSEKSSIIQSREVRDAATDFQPTQSRSDLVTPATQEPPQEHGRLSKRTSTEASLREPHRWEGEEEGLESSWAISGPLSPQDNDGQKPGLSVCVSLRFEHPLEFTYSRNYDSSHNLRVTENLCQGLLRRIDHSCYELITRKDPNASAATKDRGRTKPKRFELTTQISQGGELWATRTYTSYQKNPVTAEAAKEVILSSNRMVGLFLKRHDPDFIWRTGPLHDDLSPLPDADRSPYQIGSIQSLNCVPRSEFIEKTQTFEATPGYQLDLSLTFLNRQGEDPRWQKDIQISSNQTTPLTLAVAETLFSDASYALEGAVRSRRKHVQDQHAQCRSDGGTCQHYLEEASEIALKITNNFGPDFDHLARSIQSKLVLFEDGEAPDCTEFVDKLQKAIAEARDTADVAIIETNDLDLKIVELRGSGWTLDEPLVFTLSSSTSYSRRSIEAILDRVQTGISDVLRGNAATVRYIAWKRGHLILDKTLVAREPKTPTRRWDTPFTTRSMVVNKLRRRVEQDIEMICKDTCSLPDVEDDPASETNEPAQPSAKASSSTAQSTVDDEESSVPKSPPIGPRLARPANSVSGADVNSSLGSHKLSSDEKRPSSPGHSVNSMDSQSSKIYRDPKTGARAFPLIPSASTYGVEELLKQPDSHTENQESSLPGTIHPTILPINDVLQDSIRQHASTADSDAKGQRPKAFDNIPARDHVEQDRVVTEPGNAVVNKTESEPARSTVSSQHSASVEKPQQGGTGYQASTAPSTPSLVSGNGQSPRSSLILSTPKLPGSMSSAELKLVMARRGSDADAEEGEVSRESIEGEIQQMPVKSPLEDNSSVRVVRPKQRPSPLQRDLFMSEASDSGESSPEGGLHTGTTLRPSEEGHASDKEVIRHELSEQNLKFANEAPRASIENRRSNATLVPSPEIVLEPPSSKEITLDTVVGASKSQSGASKYGLNPPKTPSDTGFNFGDSDFAQTREEIDFSVFSSPYSTSTAPEYTTIPPPEMRHTSINGGLHDVFDDDNEHAIADDNQSNGRTLSVPSSPTLSNGGFARPRDASSPRTRGSFGSAGLLGLADSQNLIGVGLRRAIAMNSPPRRKASFPSSPLALRTIDFFATQPRRGSHGRELQILKRPTLRGDISQRPASSGREFETRFRLEGSTSHDYDAEDKPQADMNAAVMKRSLSSNVLDDMHVHEVVRKDPKKKSYLAGEGGDKSQDGDEGERPGAQRPRSSSLMFLLAGATLASQMMRPT</sequence>
<feature type="compositionally biased region" description="Basic and acidic residues" evidence="1">
    <location>
        <begin position="25"/>
        <end position="37"/>
    </location>
</feature>
<feature type="region of interest" description="Disordered" evidence="1">
    <location>
        <begin position="1042"/>
        <end position="1087"/>
    </location>
</feature>
<comment type="caution">
    <text evidence="2">The sequence shown here is derived from an EMBL/GenBank/DDBJ whole genome shotgun (WGS) entry which is preliminary data.</text>
</comment>
<organism evidence="2 3">
    <name type="scientific">Apiospora arundinis</name>
    <dbReference type="NCBI Taxonomy" id="335852"/>
    <lineage>
        <taxon>Eukaryota</taxon>
        <taxon>Fungi</taxon>
        <taxon>Dikarya</taxon>
        <taxon>Ascomycota</taxon>
        <taxon>Pezizomycotina</taxon>
        <taxon>Sordariomycetes</taxon>
        <taxon>Xylariomycetidae</taxon>
        <taxon>Amphisphaeriales</taxon>
        <taxon>Apiosporaceae</taxon>
        <taxon>Apiospora</taxon>
    </lineage>
</organism>
<feature type="compositionally biased region" description="Basic and acidic residues" evidence="1">
    <location>
        <begin position="1234"/>
        <end position="1248"/>
    </location>
</feature>
<feature type="compositionally biased region" description="Basic and acidic residues" evidence="1">
    <location>
        <begin position="1171"/>
        <end position="1193"/>
    </location>
</feature>
<feature type="region of interest" description="Disordered" evidence="1">
    <location>
        <begin position="555"/>
        <end position="649"/>
    </location>
</feature>
<name>A0ABR2J5H6_9PEZI</name>
<dbReference type="EMBL" id="JAPCWZ010000003">
    <property type="protein sequence ID" value="KAK8872897.1"/>
    <property type="molecule type" value="Genomic_DNA"/>
</dbReference>
<feature type="compositionally biased region" description="Basic and acidic residues" evidence="1">
    <location>
        <begin position="731"/>
        <end position="742"/>
    </location>
</feature>
<feature type="compositionally biased region" description="Low complexity" evidence="1">
    <location>
        <begin position="571"/>
        <end position="586"/>
    </location>
</feature>
<proteinExistence type="predicted"/>
<feature type="compositionally biased region" description="Polar residues" evidence="1">
    <location>
        <begin position="758"/>
        <end position="768"/>
    </location>
</feature>
<evidence type="ECO:0000313" key="3">
    <source>
        <dbReference type="Proteomes" id="UP001390339"/>
    </source>
</evidence>
<feature type="compositionally biased region" description="Polar residues" evidence="1">
    <location>
        <begin position="1053"/>
        <end position="1071"/>
    </location>
</feature>
<accession>A0ABR2J5H6</accession>
<feature type="compositionally biased region" description="Polar residues" evidence="1">
    <location>
        <begin position="54"/>
        <end position="71"/>
    </location>
</feature>
<feature type="region of interest" description="Disordered" evidence="1">
    <location>
        <begin position="968"/>
        <end position="994"/>
    </location>
</feature>
<evidence type="ECO:0000313" key="2">
    <source>
        <dbReference type="EMBL" id="KAK8872897.1"/>
    </source>
</evidence>
<keyword evidence="3" id="KW-1185">Reference proteome</keyword>